<dbReference type="PROSITE" id="PS51755">
    <property type="entry name" value="OMPR_PHOB"/>
    <property type="match status" value="1"/>
</dbReference>
<dbReference type="GO" id="GO:0000976">
    <property type="term" value="F:transcription cis-regulatory region binding"/>
    <property type="evidence" value="ECO:0007669"/>
    <property type="project" value="TreeGrafter"/>
</dbReference>
<keyword evidence="5 9" id="KW-0238">DNA-binding</keyword>
<dbReference type="InterPro" id="IPR039420">
    <property type="entry name" value="WalR-like"/>
</dbReference>
<protein>
    <recommendedName>
        <fullName evidence="1">Stage 0 sporulation protein A homolog</fullName>
    </recommendedName>
</protein>
<dbReference type="GO" id="GO:0006355">
    <property type="term" value="P:regulation of DNA-templated transcription"/>
    <property type="evidence" value="ECO:0007669"/>
    <property type="project" value="InterPro"/>
</dbReference>
<evidence type="ECO:0000259" key="10">
    <source>
        <dbReference type="PROSITE" id="PS50110"/>
    </source>
</evidence>
<feature type="domain" description="OmpR/PhoB-type" evidence="11">
    <location>
        <begin position="156"/>
        <end position="255"/>
    </location>
</feature>
<dbReference type="AlphaFoldDB" id="A0A1I6JN42"/>
<dbReference type="SMART" id="SM00448">
    <property type="entry name" value="REC"/>
    <property type="match status" value="1"/>
</dbReference>
<feature type="modified residue" description="4-aspartylphosphate" evidence="8">
    <location>
        <position position="67"/>
    </location>
</feature>
<dbReference type="SMART" id="SM00862">
    <property type="entry name" value="Trans_reg_C"/>
    <property type="match status" value="1"/>
</dbReference>
<proteinExistence type="predicted"/>
<dbReference type="GO" id="GO:0000156">
    <property type="term" value="F:phosphorelay response regulator activity"/>
    <property type="evidence" value="ECO:0007669"/>
    <property type="project" value="TreeGrafter"/>
</dbReference>
<dbReference type="GO" id="GO:0005829">
    <property type="term" value="C:cytosol"/>
    <property type="evidence" value="ECO:0007669"/>
    <property type="project" value="TreeGrafter"/>
</dbReference>
<dbReference type="Gene3D" id="6.10.250.690">
    <property type="match status" value="1"/>
</dbReference>
<comment type="function">
    <text evidence="7">May play the central regulatory role in sporulation. It may be an element of the effector pathway responsible for the activation of sporulation genes in response to nutritional stress. Spo0A may act in concert with spo0H (a sigma factor) to control the expression of some genes that are critical to the sporulation process.</text>
</comment>
<dbReference type="GO" id="GO:0032993">
    <property type="term" value="C:protein-DNA complex"/>
    <property type="evidence" value="ECO:0007669"/>
    <property type="project" value="TreeGrafter"/>
</dbReference>
<dbReference type="InterPro" id="IPR036388">
    <property type="entry name" value="WH-like_DNA-bd_sf"/>
</dbReference>
<keyword evidence="6" id="KW-0804">Transcription</keyword>
<evidence type="ECO:0000313" key="12">
    <source>
        <dbReference type="EMBL" id="SFR80385.1"/>
    </source>
</evidence>
<evidence type="ECO:0000256" key="1">
    <source>
        <dbReference type="ARBA" id="ARBA00018672"/>
    </source>
</evidence>
<organism evidence="12 13">
    <name type="scientific">[Clostridium] aminophilum</name>
    <dbReference type="NCBI Taxonomy" id="1526"/>
    <lineage>
        <taxon>Bacteria</taxon>
        <taxon>Bacillati</taxon>
        <taxon>Bacillota</taxon>
        <taxon>Clostridia</taxon>
        <taxon>Lachnospirales</taxon>
        <taxon>Lachnospiraceae</taxon>
    </lineage>
</organism>
<feature type="DNA-binding region" description="OmpR/PhoB-type" evidence="9">
    <location>
        <begin position="156"/>
        <end position="255"/>
    </location>
</feature>
<evidence type="ECO:0000256" key="3">
    <source>
        <dbReference type="ARBA" id="ARBA00023012"/>
    </source>
</evidence>
<evidence type="ECO:0000256" key="8">
    <source>
        <dbReference type="PROSITE-ProRule" id="PRU00169"/>
    </source>
</evidence>
<dbReference type="Pfam" id="PF00486">
    <property type="entry name" value="Trans_reg_C"/>
    <property type="match status" value="1"/>
</dbReference>
<name>A0A1I6JN42_9FIRM</name>
<dbReference type="Proteomes" id="UP000214760">
    <property type="component" value="Unassembled WGS sequence"/>
</dbReference>
<evidence type="ECO:0000256" key="2">
    <source>
        <dbReference type="ARBA" id="ARBA00022553"/>
    </source>
</evidence>
<evidence type="ECO:0000259" key="11">
    <source>
        <dbReference type="PROSITE" id="PS51755"/>
    </source>
</evidence>
<evidence type="ECO:0000256" key="5">
    <source>
        <dbReference type="ARBA" id="ARBA00023125"/>
    </source>
</evidence>
<dbReference type="EMBL" id="FOZC01000009">
    <property type="protein sequence ID" value="SFR80385.1"/>
    <property type="molecule type" value="Genomic_DNA"/>
</dbReference>
<keyword evidence="2 8" id="KW-0597">Phosphoprotein</keyword>
<evidence type="ECO:0000313" key="13">
    <source>
        <dbReference type="Proteomes" id="UP000214760"/>
    </source>
</evidence>
<dbReference type="Gene3D" id="1.10.10.10">
    <property type="entry name" value="Winged helix-like DNA-binding domain superfamily/Winged helix DNA-binding domain"/>
    <property type="match status" value="1"/>
</dbReference>
<dbReference type="InterPro" id="IPR001789">
    <property type="entry name" value="Sig_transdc_resp-reg_receiver"/>
</dbReference>
<dbReference type="SUPFAM" id="SSF52172">
    <property type="entry name" value="CheY-like"/>
    <property type="match status" value="1"/>
</dbReference>
<dbReference type="PANTHER" id="PTHR48111:SF26">
    <property type="entry name" value="STAGE 0 SPORULATION PROTEIN A HOMOLOG"/>
    <property type="match status" value="1"/>
</dbReference>
<dbReference type="CDD" id="cd17574">
    <property type="entry name" value="REC_OmpR"/>
    <property type="match status" value="1"/>
</dbReference>
<dbReference type="Pfam" id="PF00072">
    <property type="entry name" value="Response_reg"/>
    <property type="match status" value="1"/>
</dbReference>
<keyword evidence="3" id="KW-0902">Two-component regulatory system</keyword>
<dbReference type="CDD" id="cd00383">
    <property type="entry name" value="trans_reg_C"/>
    <property type="match status" value="1"/>
</dbReference>
<dbReference type="FunFam" id="1.10.10.10:FF:000018">
    <property type="entry name" value="DNA-binding response regulator ResD"/>
    <property type="match status" value="1"/>
</dbReference>
<dbReference type="PROSITE" id="PS50110">
    <property type="entry name" value="RESPONSE_REGULATORY"/>
    <property type="match status" value="1"/>
</dbReference>
<evidence type="ECO:0000256" key="7">
    <source>
        <dbReference type="ARBA" id="ARBA00024867"/>
    </source>
</evidence>
<keyword evidence="4" id="KW-0805">Transcription regulation</keyword>
<feature type="domain" description="Response regulatory" evidence="10">
    <location>
        <begin position="18"/>
        <end position="131"/>
    </location>
</feature>
<dbReference type="InterPro" id="IPR011006">
    <property type="entry name" value="CheY-like_superfamily"/>
</dbReference>
<dbReference type="SUPFAM" id="SSF46894">
    <property type="entry name" value="C-terminal effector domain of the bipartite response regulators"/>
    <property type="match status" value="1"/>
</dbReference>
<reference evidence="12 13" key="1">
    <citation type="submission" date="2016-10" db="EMBL/GenBank/DDBJ databases">
        <authorList>
            <person name="de Groot N.N."/>
        </authorList>
    </citation>
    <scope>NUCLEOTIDE SEQUENCE [LARGE SCALE GENOMIC DNA]</scope>
    <source>
        <strain evidence="12 13">F</strain>
    </source>
</reference>
<gene>
    <name evidence="12" type="ORF">SAMN02910262_01735</name>
</gene>
<evidence type="ECO:0000256" key="6">
    <source>
        <dbReference type="ARBA" id="ARBA00023163"/>
    </source>
</evidence>
<dbReference type="InterPro" id="IPR001867">
    <property type="entry name" value="OmpR/PhoB-type_DNA-bd"/>
</dbReference>
<dbReference type="InterPro" id="IPR016032">
    <property type="entry name" value="Sig_transdc_resp-reg_C-effctor"/>
</dbReference>
<dbReference type="Gene3D" id="3.40.50.2300">
    <property type="match status" value="1"/>
</dbReference>
<dbReference type="PANTHER" id="PTHR48111">
    <property type="entry name" value="REGULATOR OF RPOS"/>
    <property type="match status" value="1"/>
</dbReference>
<sequence>MTFRKQLGERYKMDEKKKILIIEDDEDISMIEEAYLSAAGYEVEVHRDGKELEKLAASGVYSLFLIDVMLPGRNGYELCKAIRSLTAVPILMVTARTEAIDKIQGLGNGADDYISKPFDPAELVARVNANLRQYDRIVESAGNEALKEMQENENDAEEIVIGDLHIFPKGYRVTKNGEEISLKTREFELLCFLAQNPNILFNKEQLYEKIWGYDYVGDAATVIVHINRIREKIEDEPKKPKLLETVWGAGYRMNK</sequence>
<evidence type="ECO:0000256" key="9">
    <source>
        <dbReference type="PROSITE-ProRule" id="PRU01091"/>
    </source>
</evidence>
<evidence type="ECO:0000256" key="4">
    <source>
        <dbReference type="ARBA" id="ARBA00023015"/>
    </source>
</evidence>
<accession>A0A1I6JN42</accession>